<reference evidence="9" key="1">
    <citation type="submission" date="2025-08" db="UniProtKB">
        <authorList>
            <consortium name="Ensembl"/>
        </authorList>
    </citation>
    <scope>IDENTIFICATION</scope>
</reference>
<dbReference type="SUPFAM" id="SSF57850">
    <property type="entry name" value="RING/U-box"/>
    <property type="match status" value="1"/>
</dbReference>
<keyword evidence="2 4" id="KW-0863">Zinc-finger</keyword>
<dbReference type="Gene3D" id="3.30.40.10">
    <property type="entry name" value="Zinc/RING finger domain, C3HC4 (zinc finger)"/>
    <property type="match status" value="1"/>
</dbReference>
<evidence type="ECO:0000256" key="5">
    <source>
        <dbReference type="SAM" id="Coils"/>
    </source>
</evidence>
<dbReference type="InterPro" id="IPR017907">
    <property type="entry name" value="Znf_RING_CS"/>
</dbReference>
<name>A0A3B3V7J7_9TELE</name>
<evidence type="ECO:0000259" key="7">
    <source>
        <dbReference type="PROSITE" id="PS50089"/>
    </source>
</evidence>
<reference evidence="9" key="2">
    <citation type="submission" date="2025-09" db="UniProtKB">
        <authorList>
            <consortium name="Ensembl"/>
        </authorList>
    </citation>
    <scope>IDENTIFICATION</scope>
</reference>
<evidence type="ECO:0000256" key="2">
    <source>
        <dbReference type="ARBA" id="ARBA00022771"/>
    </source>
</evidence>
<feature type="coiled-coil region" evidence="5">
    <location>
        <begin position="253"/>
        <end position="284"/>
    </location>
</feature>
<dbReference type="InterPro" id="IPR027370">
    <property type="entry name" value="Znf-RING_euk"/>
</dbReference>
<evidence type="ECO:0000256" key="3">
    <source>
        <dbReference type="ARBA" id="ARBA00022833"/>
    </source>
</evidence>
<evidence type="ECO:0000259" key="8">
    <source>
        <dbReference type="PROSITE" id="PS50119"/>
    </source>
</evidence>
<dbReference type="AlphaFoldDB" id="A0A3B3V7J7"/>
<dbReference type="Pfam" id="PF00643">
    <property type="entry name" value="zf-B_box"/>
    <property type="match status" value="1"/>
</dbReference>
<dbReference type="GeneTree" id="ENSGT00940000163587"/>
<dbReference type="KEGG" id="plai:106937943"/>
<keyword evidence="1" id="KW-0479">Metal-binding</keyword>
<evidence type="ECO:0000256" key="4">
    <source>
        <dbReference type="PROSITE-ProRule" id="PRU00024"/>
    </source>
</evidence>
<feature type="compositionally biased region" description="Basic and acidic residues" evidence="6">
    <location>
        <begin position="462"/>
        <end position="471"/>
    </location>
</feature>
<dbReference type="RefSeq" id="XP_014875191.1">
    <property type="nucleotide sequence ID" value="XM_015019705.1"/>
</dbReference>
<dbReference type="GO" id="GO:0008270">
    <property type="term" value="F:zinc ion binding"/>
    <property type="evidence" value="ECO:0007669"/>
    <property type="project" value="UniProtKB-KW"/>
</dbReference>
<evidence type="ECO:0000313" key="10">
    <source>
        <dbReference type="Proteomes" id="UP000261500"/>
    </source>
</evidence>
<dbReference type="SUPFAM" id="SSF57845">
    <property type="entry name" value="B-box zinc-binding domain"/>
    <property type="match status" value="1"/>
</dbReference>
<protein>
    <submittedName>
        <fullName evidence="9">E3 ubiquitin/ISG15 ligase TRIM25-like</fullName>
    </submittedName>
</protein>
<accession>A0A3B3V7J7</accession>
<dbReference type="PROSITE" id="PS50119">
    <property type="entry name" value="ZF_BBOX"/>
    <property type="match status" value="1"/>
</dbReference>
<evidence type="ECO:0000256" key="1">
    <source>
        <dbReference type="ARBA" id="ARBA00022723"/>
    </source>
</evidence>
<dbReference type="PANTHER" id="PTHR25465:SF73">
    <property type="entry name" value="E3 UBIQUITIN_ISG15 LIGASE TRIM25 ISOFORM X1"/>
    <property type="match status" value="1"/>
</dbReference>
<dbReference type="InterPro" id="IPR000315">
    <property type="entry name" value="Znf_B-box"/>
</dbReference>
<dbReference type="Gene3D" id="3.30.160.60">
    <property type="entry name" value="Classic Zinc Finger"/>
    <property type="match status" value="1"/>
</dbReference>
<feature type="domain" description="B box-type" evidence="8">
    <location>
        <begin position="202"/>
        <end position="238"/>
    </location>
</feature>
<dbReference type="SMART" id="SM00184">
    <property type="entry name" value="RING"/>
    <property type="match status" value="1"/>
</dbReference>
<keyword evidence="3" id="KW-0862">Zinc</keyword>
<dbReference type="OrthoDB" id="342730at2759"/>
<dbReference type="PROSITE" id="PS00518">
    <property type="entry name" value="ZF_RING_1"/>
    <property type="match status" value="1"/>
</dbReference>
<keyword evidence="10" id="KW-1185">Reference proteome</keyword>
<dbReference type="SMART" id="SM00336">
    <property type="entry name" value="BBOX"/>
    <property type="match status" value="1"/>
</dbReference>
<feature type="domain" description="RING-type" evidence="7">
    <location>
        <begin position="18"/>
        <end position="60"/>
    </location>
</feature>
<evidence type="ECO:0000256" key="6">
    <source>
        <dbReference type="SAM" id="MobiDB-lite"/>
    </source>
</evidence>
<keyword evidence="5" id="KW-0175">Coiled coil</keyword>
<dbReference type="PANTHER" id="PTHR25465">
    <property type="entry name" value="B-BOX DOMAIN CONTAINING"/>
    <property type="match status" value="1"/>
</dbReference>
<dbReference type="PROSITE" id="PS50089">
    <property type="entry name" value="ZF_RING_2"/>
    <property type="match status" value="1"/>
</dbReference>
<dbReference type="Gene3D" id="4.10.830.40">
    <property type="match status" value="1"/>
</dbReference>
<dbReference type="STRING" id="48699.ENSPLAP00000020917"/>
<dbReference type="InterPro" id="IPR013083">
    <property type="entry name" value="Znf_RING/FYVE/PHD"/>
</dbReference>
<feature type="region of interest" description="Disordered" evidence="6">
    <location>
        <begin position="417"/>
        <end position="517"/>
    </location>
</feature>
<feature type="compositionally biased region" description="Acidic residues" evidence="6">
    <location>
        <begin position="418"/>
        <end position="461"/>
    </location>
</feature>
<sequence length="517" mass="59714">MASAHSEQCSVLQDELTCPVCLDVYRDPRLLPCGHNFCKICLDRLRRQAERGHVRCPECRENHQSGTNFQKNFKLANIADDYLRRRRAMTAAASTLKSQEPLSFSAAQLAKTIFAVQCDYCPAAAAGASGFSSFGDKSSTSACLSQEGKDKQDAASSTLAVKTCLKCEVSMCQEHLKPHLELPAFREHVLADPMLDFWKRKCLDHDEVYRYYCMDDKMCVCNACTIEGGHSGHTIKTLKNTMKDLKSAMDKQLYRLERKNSLAERKLQEQKEKERQNKKFKEDAEQCLTLLEDEMKTRVQRFILTLREFTRTQCEINGSAIQKNISRICQDQTRLDEVRCSIESLVQESDPFHFVEAYKTTGKQCRRQLRKNMFYPEYVEMETEILGIRMEEEMTKFLDDLPCHIVAAINSLCSLSDHEEEEEHEDNEEEVAEDEDDDDEDELEDSSEEEMRSDEEEEEAHDDLADDHISLWEDDEGEEEEEEGEEEEEEGDDDEDEDEDNEDVEEEEDDDEEERGV</sequence>
<dbReference type="Ensembl" id="ENSPLAT00000012406.1">
    <property type="protein sequence ID" value="ENSPLAP00000020917.1"/>
    <property type="gene ID" value="ENSPLAG00000004175.1"/>
</dbReference>
<evidence type="ECO:0000313" key="9">
    <source>
        <dbReference type="Ensembl" id="ENSPLAP00000020917.1"/>
    </source>
</evidence>
<dbReference type="Pfam" id="PF13445">
    <property type="entry name" value="zf-RING_UBOX"/>
    <property type="match status" value="1"/>
</dbReference>
<organism evidence="9 10">
    <name type="scientific">Poecilia latipinna</name>
    <name type="common">sailfin molly</name>
    <dbReference type="NCBI Taxonomy" id="48699"/>
    <lineage>
        <taxon>Eukaryota</taxon>
        <taxon>Metazoa</taxon>
        <taxon>Chordata</taxon>
        <taxon>Craniata</taxon>
        <taxon>Vertebrata</taxon>
        <taxon>Euteleostomi</taxon>
        <taxon>Actinopterygii</taxon>
        <taxon>Neopterygii</taxon>
        <taxon>Teleostei</taxon>
        <taxon>Neoteleostei</taxon>
        <taxon>Acanthomorphata</taxon>
        <taxon>Ovalentaria</taxon>
        <taxon>Atherinomorphae</taxon>
        <taxon>Cyprinodontiformes</taxon>
        <taxon>Poeciliidae</taxon>
        <taxon>Poeciliinae</taxon>
        <taxon>Poecilia</taxon>
    </lineage>
</organism>
<dbReference type="InterPro" id="IPR051051">
    <property type="entry name" value="E3_ubiq-ligase_TRIM/RNF"/>
</dbReference>
<proteinExistence type="predicted"/>
<feature type="compositionally biased region" description="Acidic residues" evidence="6">
    <location>
        <begin position="472"/>
        <end position="517"/>
    </location>
</feature>
<dbReference type="Proteomes" id="UP000261500">
    <property type="component" value="Unplaced"/>
</dbReference>
<dbReference type="InterPro" id="IPR001841">
    <property type="entry name" value="Znf_RING"/>
</dbReference>
<dbReference type="GeneID" id="106937943"/>